<dbReference type="EMBL" id="JACGWK010000005">
    <property type="protein sequence ID" value="KAL0354340.1"/>
    <property type="molecule type" value="Genomic_DNA"/>
</dbReference>
<gene>
    <name evidence="2" type="ORF">Sangu_1015300</name>
</gene>
<protein>
    <submittedName>
        <fullName evidence="2">Uncharacterized protein</fullName>
    </submittedName>
</protein>
<reference evidence="2" key="2">
    <citation type="journal article" date="2024" name="Plant">
        <title>Genomic evolution and insights into agronomic trait innovations of Sesamum species.</title>
        <authorList>
            <person name="Miao H."/>
            <person name="Wang L."/>
            <person name="Qu L."/>
            <person name="Liu H."/>
            <person name="Sun Y."/>
            <person name="Le M."/>
            <person name="Wang Q."/>
            <person name="Wei S."/>
            <person name="Zheng Y."/>
            <person name="Lin W."/>
            <person name="Duan Y."/>
            <person name="Cao H."/>
            <person name="Xiong S."/>
            <person name="Wang X."/>
            <person name="Wei L."/>
            <person name="Li C."/>
            <person name="Ma Q."/>
            <person name="Ju M."/>
            <person name="Zhao R."/>
            <person name="Li G."/>
            <person name="Mu C."/>
            <person name="Tian Q."/>
            <person name="Mei H."/>
            <person name="Zhang T."/>
            <person name="Gao T."/>
            <person name="Zhang H."/>
        </authorList>
    </citation>
    <scope>NUCLEOTIDE SEQUENCE</scope>
    <source>
        <strain evidence="2">G01</strain>
    </source>
</reference>
<proteinExistence type="predicted"/>
<accession>A0AAW2PGM8</accession>
<reference evidence="2" key="1">
    <citation type="submission" date="2020-06" db="EMBL/GenBank/DDBJ databases">
        <authorList>
            <person name="Li T."/>
            <person name="Hu X."/>
            <person name="Zhang T."/>
            <person name="Song X."/>
            <person name="Zhang H."/>
            <person name="Dai N."/>
            <person name="Sheng W."/>
            <person name="Hou X."/>
            <person name="Wei L."/>
        </authorList>
    </citation>
    <scope>NUCLEOTIDE SEQUENCE</scope>
    <source>
        <strain evidence="2">G01</strain>
        <tissue evidence="2">Leaf</tissue>
    </source>
</reference>
<evidence type="ECO:0000313" key="2">
    <source>
        <dbReference type="EMBL" id="KAL0354340.1"/>
    </source>
</evidence>
<evidence type="ECO:0000256" key="1">
    <source>
        <dbReference type="SAM" id="MobiDB-lite"/>
    </source>
</evidence>
<organism evidence="2">
    <name type="scientific">Sesamum angustifolium</name>
    <dbReference type="NCBI Taxonomy" id="2727405"/>
    <lineage>
        <taxon>Eukaryota</taxon>
        <taxon>Viridiplantae</taxon>
        <taxon>Streptophyta</taxon>
        <taxon>Embryophyta</taxon>
        <taxon>Tracheophyta</taxon>
        <taxon>Spermatophyta</taxon>
        <taxon>Magnoliopsida</taxon>
        <taxon>eudicotyledons</taxon>
        <taxon>Gunneridae</taxon>
        <taxon>Pentapetalae</taxon>
        <taxon>asterids</taxon>
        <taxon>lamiids</taxon>
        <taxon>Lamiales</taxon>
        <taxon>Pedaliaceae</taxon>
        <taxon>Sesamum</taxon>
    </lineage>
</organism>
<dbReference type="AlphaFoldDB" id="A0AAW2PGM8"/>
<name>A0AAW2PGM8_9LAMI</name>
<feature type="region of interest" description="Disordered" evidence="1">
    <location>
        <begin position="1"/>
        <end position="40"/>
    </location>
</feature>
<comment type="caution">
    <text evidence="2">The sequence shown here is derived from an EMBL/GenBank/DDBJ whole genome shotgun (WGS) entry which is preliminary data.</text>
</comment>
<sequence length="51" mass="5354">MTTPSDVEASKEEEAEGGSPVLAPPAVGRQGPLPLAPQEIPSQWLARLECL</sequence>